<dbReference type="InterPro" id="IPR052613">
    <property type="entry name" value="LicD_transferase"/>
</dbReference>
<gene>
    <name evidence="2" type="ORF">QFZ36_001622</name>
</gene>
<name>A0ABU0PLC2_9MICC</name>
<protein>
    <recommendedName>
        <fullName evidence="4">Methyltransferase domain protein</fullName>
    </recommendedName>
</protein>
<dbReference type="RefSeq" id="WP_306635394.1">
    <property type="nucleotide sequence ID" value="NZ_JAUSXB010000001.1"/>
</dbReference>
<evidence type="ECO:0000313" key="3">
    <source>
        <dbReference type="Proteomes" id="UP001236806"/>
    </source>
</evidence>
<sequence>MREAVETHAAETHVAEVHPVQAHKRVHSHRLQADRQSLRLEGPPIPADATLSILLEGRPIWNVRAGETVTPGPEVSVIDWPAALAGRLSGWARLSVLQDGLPLSTTATVAFDDAPHQFSLEEAGTGIPQIINKWGRIGRNFAGERAYLIDEALDEACRLVEWLRGRGQELFVTGGTLLGPVRDGRVMPGDDDVDLAYLSRHQNPSDIALEGFELERALHAQGYETVRHSAGHLQLLFPAADGTDRFYLDIFTYFLVDGWFHGTFHARERAGTVKIFPLRSLTINGRELPAPAEPEQMLAAIYGRTWRTPDPAFRFSTPPPARRRYDNWLGSLDGDRENWEDHHRALLRGDAGQGAGHTPSSWSEPAALAKDWAGVLRPGSRILELGCGLGADARHFAEQGHHVVAVDYSRPAVQNLHAPHGGTGSLRGERVNLNSLRETAPLAKLAHQGAGPLHVYARLLLNSLNGQGRENTLTLIGHLLRNQDAPAEAVLEVQPGESAPPFPGCRFHAPVDLAELKSSLAGLGLEAEDVTPHNGRREEGAVPASRLKVRAMP</sequence>
<dbReference type="SUPFAM" id="SSF53335">
    <property type="entry name" value="S-adenosyl-L-methionine-dependent methyltransferases"/>
    <property type="match status" value="1"/>
</dbReference>
<dbReference type="Proteomes" id="UP001236806">
    <property type="component" value="Unassembled WGS sequence"/>
</dbReference>
<keyword evidence="3" id="KW-1185">Reference proteome</keyword>
<dbReference type="Gene3D" id="3.40.50.150">
    <property type="entry name" value="Vaccinia Virus protein VP39"/>
    <property type="match status" value="1"/>
</dbReference>
<dbReference type="EMBL" id="JAUSXB010000001">
    <property type="protein sequence ID" value="MDQ0674061.1"/>
    <property type="molecule type" value="Genomic_DNA"/>
</dbReference>
<dbReference type="PANTHER" id="PTHR13627">
    <property type="entry name" value="FUKUTIN RELATED PROTEIN"/>
    <property type="match status" value="1"/>
</dbReference>
<accession>A0ABU0PLC2</accession>
<evidence type="ECO:0000256" key="1">
    <source>
        <dbReference type="SAM" id="MobiDB-lite"/>
    </source>
</evidence>
<evidence type="ECO:0000313" key="2">
    <source>
        <dbReference type="EMBL" id="MDQ0674061.1"/>
    </source>
</evidence>
<organism evidence="2 3">
    <name type="scientific">Pseudarthrobacter siccitolerans</name>
    <dbReference type="NCBI Taxonomy" id="861266"/>
    <lineage>
        <taxon>Bacteria</taxon>
        <taxon>Bacillati</taxon>
        <taxon>Actinomycetota</taxon>
        <taxon>Actinomycetes</taxon>
        <taxon>Micrococcales</taxon>
        <taxon>Micrococcaceae</taxon>
        <taxon>Pseudarthrobacter</taxon>
    </lineage>
</organism>
<dbReference type="CDD" id="cd02440">
    <property type="entry name" value="AdoMet_MTases"/>
    <property type="match status" value="1"/>
</dbReference>
<feature type="region of interest" description="Disordered" evidence="1">
    <location>
        <begin position="527"/>
        <end position="553"/>
    </location>
</feature>
<evidence type="ECO:0008006" key="4">
    <source>
        <dbReference type="Google" id="ProtNLM"/>
    </source>
</evidence>
<dbReference type="PANTHER" id="PTHR13627:SF31">
    <property type="entry name" value="RIBITOL 5-PHOSPHATE TRANSFERASE FKRP"/>
    <property type="match status" value="1"/>
</dbReference>
<proteinExistence type="predicted"/>
<dbReference type="InterPro" id="IPR029063">
    <property type="entry name" value="SAM-dependent_MTases_sf"/>
</dbReference>
<reference evidence="2 3" key="1">
    <citation type="submission" date="2023-07" db="EMBL/GenBank/DDBJ databases">
        <title>Comparative genomics of wheat-associated soil bacteria to identify genetic determinants of phenazine resistance.</title>
        <authorList>
            <person name="Mouncey N."/>
        </authorList>
    </citation>
    <scope>NUCLEOTIDE SEQUENCE [LARGE SCALE GENOMIC DNA]</scope>
    <source>
        <strain evidence="2 3">W1I3</strain>
    </source>
</reference>
<comment type="caution">
    <text evidence="2">The sequence shown here is derived from an EMBL/GenBank/DDBJ whole genome shotgun (WGS) entry which is preliminary data.</text>
</comment>